<organism evidence="1">
    <name type="scientific">Siphoviridae sp. ctxvK3</name>
    <dbReference type="NCBI Taxonomy" id="2827975"/>
    <lineage>
        <taxon>Viruses</taxon>
        <taxon>Duplodnaviria</taxon>
        <taxon>Heunggongvirae</taxon>
        <taxon>Uroviricota</taxon>
        <taxon>Caudoviricetes</taxon>
    </lineage>
</organism>
<sequence length="37" mass="4603">MKKNSDTFSPPSRYRERSCRIVYPFYHKIKWTKIIIL</sequence>
<evidence type="ECO:0000313" key="1">
    <source>
        <dbReference type="EMBL" id="DAF50012.1"/>
    </source>
</evidence>
<accession>A0A8S5SG33</accession>
<reference evidence="1" key="1">
    <citation type="journal article" date="2021" name="Proc. Natl. Acad. Sci. U.S.A.">
        <title>A Catalog of Tens of Thousands of Viruses from Human Metagenomes Reveals Hidden Associations with Chronic Diseases.</title>
        <authorList>
            <person name="Tisza M.J."/>
            <person name="Buck C.B."/>
        </authorList>
    </citation>
    <scope>NUCLEOTIDE SEQUENCE</scope>
    <source>
        <strain evidence="1">CtxvK3</strain>
    </source>
</reference>
<name>A0A8S5SG33_9CAUD</name>
<proteinExistence type="predicted"/>
<protein>
    <submittedName>
        <fullName evidence="1">Uncharacterized protein</fullName>
    </submittedName>
</protein>
<dbReference type="EMBL" id="BK032591">
    <property type="protein sequence ID" value="DAF50012.1"/>
    <property type="molecule type" value="Genomic_DNA"/>
</dbReference>